<evidence type="ECO:0000256" key="1">
    <source>
        <dbReference type="ARBA" id="ARBA00009995"/>
    </source>
</evidence>
<evidence type="ECO:0000256" key="2">
    <source>
        <dbReference type="ARBA" id="ARBA00022676"/>
    </source>
</evidence>
<dbReference type="AlphaFoldDB" id="A0A1D6NHS9"/>
<keyword evidence="3 4" id="KW-0808">Transferase</keyword>
<dbReference type="InParanoid" id="A0A1D6NHS9"/>
<evidence type="ECO:0000256" key="3">
    <source>
        <dbReference type="ARBA" id="ARBA00022679"/>
    </source>
</evidence>
<dbReference type="STRING" id="4577.A0A1D6NHS9"/>
<dbReference type="PROSITE" id="PS00375">
    <property type="entry name" value="UDPGT"/>
    <property type="match status" value="1"/>
</dbReference>
<dbReference type="SMR" id="A0A1D6NHS9"/>
<name>A0A1D6NHS9_MAIZE</name>
<reference evidence="6" key="1">
    <citation type="submission" date="2015-12" db="EMBL/GenBank/DDBJ databases">
        <title>Update maize B73 reference genome by single molecule sequencing technologies.</title>
        <authorList>
            <consortium name="Maize Genome Sequencing Project"/>
            <person name="Ware D."/>
        </authorList>
    </citation>
    <scope>NUCLEOTIDE SEQUENCE [LARGE SCALE GENOMIC DNA]</scope>
    <source>
        <tissue evidence="6">Seedling</tissue>
    </source>
</reference>
<evidence type="ECO:0000256" key="4">
    <source>
        <dbReference type="RuleBase" id="RU003718"/>
    </source>
</evidence>
<dbReference type="Pfam" id="PF00201">
    <property type="entry name" value="UDPGT"/>
    <property type="match status" value="1"/>
</dbReference>
<dbReference type="FunFam" id="3.40.50.2000:FF:000785">
    <property type="entry name" value="Glycosyltransferase"/>
    <property type="match status" value="1"/>
</dbReference>
<dbReference type="InterPro" id="IPR002213">
    <property type="entry name" value="UDP_glucos_trans"/>
</dbReference>
<protein>
    <recommendedName>
        <fullName evidence="5">Glycosyltransferase</fullName>
        <ecNumber evidence="5">2.4.1.-</ecNumber>
    </recommendedName>
</protein>
<dbReference type="EMBL" id="CM007649">
    <property type="protein sequence ID" value="ONM39936.1"/>
    <property type="molecule type" value="Genomic_DNA"/>
</dbReference>
<organism evidence="6">
    <name type="scientific">Zea mays</name>
    <name type="common">Maize</name>
    <dbReference type="NCBI Taxonomy" id="4577"/>
    <lineage>
        <taxon>Eukaryota</taxon>
        <taxon>Viridiplantae</taxon>
        <taxon>Streptophyta</taxon>
        <taxon>Embryophyta</taxon>
        <taxon>Tracheophyta</taxon>
        <taxon>Spermatophyta</taxon>
        <taxon>Magnoliopsida</taxon>
        <taxon>Liliopsida</taxon>
        <taxon>Poales</taxon>
        <taxon>Poaceae</taxon>
        <taxon>PACMAD clade</taxon>
        <taxon>Panicoideae</taxon>
        <taxon>Andropogonodae</taxon>
        <taxon>Andropogoneae</taxon>
        <taxon>Tripsacinae</taxon>
        <taxon>Zea</taxon>
    </lineage>
</organism>
<dbReference type="PANTHER" id="PTHR48047:SF45">
    <property type="entry name" value="SCOPOLETIN GLUCOSYLTRANSFERASE-LIKE"/>
    <property type="match status" value="1"/>
</dbReference>
<dbReference type="Gene3D" id="3.40.50.2000">
    <property type="entry name" value="Glycogen Phosphorylase B"/>
    <property type="match status" value="2"/>
</dbReference>
<dbReference type="GO" id="GO:0008194">
    <property type="term" value="F:UDP-glycosyltransferase activity"/>
    <property type="evidence" value="ECO:0007669"/>
    <property type="project" value="InterPro"/>
</dbReference>
<evidence type="ECO:0000256" key="5">
    <source>
        <dbReference type="RuleBase" id="RU362057"/>
    </source>
</evidence>
<dbReference type="SUPFAM" id="SSF53756">
    <property type="entry name" value="UDP-Glycosyltransferase/glycogen phosphorylase"/>
    <property type="match status" value="1"/>
</dbReference>
<dbReference type="CDD" id="cd03784">
    <property type="entry name" value="GT1_Gtf-like"/>
    <property type="match status" value="1"/>
</dbReference>
<dbReference type="PANTHER" id="PTHR48047">
    <property type="entry name" value="GLYCOSYLTRANSFERASE"/>
    <property type="match status" value="1"/>
</dbReference>
<dbReference type="ExpressionAtlas" id="A0A1D6NHS9">
    <property type="expression patterns" value="baseline and differential"/>
</dbReference>
<dbReference type="OMA" id="RSQMMEP"/>
<comment type="similarity">
    <text evidence="1 4">Belongs to the UDP-glycosyltransferase family.</text>
</comment>
<evidence type="ECO:0000313" key="6">
    <source>
        <dbReference type="EMBL" id="ONM39936.1"/>
    </source>
</evidence>
<dbReference type="eggNOG" id="KOG1192">
    <property type="taxonomic scope" value="Eukaryota"/>
</dbReference>
<dbReference type="FunCoup" id="A0A1D6NHS9">
    <property type="interactions" value="39"/>
</dbReference>
<proteinExistence type="inferred from homology"/>
<dbReference type="PaxDb" id="4577-GRMZM5G888620_P01"/>
<dbReference type="FunFam" id="3.40.50.2000:FF:000063">
    <property type="entry name" value="Glycosyltransferase"/>
    <property type="match status" value="1"/>
</dbReference>
<gene>
    <name evidence="6" type="ORF">ZEAMMB73_Zm00001d044106</name>
</gene>
<keyword evidence="2 4" id="KW-0328">Glycosyltransferase</keyword>
<sequence>MAIKDEPQPLHILFFPFLAPGHLIPIADMAALFAARGVRCTILTTPVNAQLIRSAVDRANDASRGTEGALAIDIAVVPFPDVGLPPGVECAPALNTMDDREKFFHGAQLLREPFDRFLAENRPDAAVTDSFFDWSADAAAEHGRVYAAQQPRGGRPRRPDALVLLPGLPRRVELRRSQMMEPKKRPERWAFFQRMNAADQRSYGEVFNSFHELEPDFMEHYTTTLGRRAWLVGPVALASKDVATRGANNGLSRDAGACQQWLDAKPEGSVVYVSFGTLTHFSPPEMRELARGLDLSGKNFVWVVGGADTEESEWMPDGFAELVARGDRGFIIRGWAPQMLILTHPAVGGFVTHCGWNSTLEAVSAGVPMVTWPRYADQFYNEKLVVELLKVGVAVGSTDYASMLETRRAVIGGEVIAKAIGRVMGDGEDAEAIREMAKELGEKARRAVANGGSSYDDVGRLVDELMARRRSVKV</sequence>
<dbReference type="EC" id="2.4.1.-" evidence="5"/>
<accession>A0A1D6NHS9</accession>
<dbReference type="InterPro" id="IPR035595">
    <property type="entry name" value="UDP_glycos_trans_CS"/>
</dbReference>